<dbReference type="AlphaFoldDB" id="A0A6C0UJ30"/>
<reference evidence="2 3" key="1">
    <citation type="submission" date="2020-02" db="EMBL/GenBank/DDBJ databases">
        <title>Whole genome sequence of Halogeometricum borinquense strain wsp4.</title>
        <authorList>
            <person name="Verma D.K."/>
            <person name="Gopal K."/>
            <person name="Prasad E.S."/>
        </authorList>
    </citation>
    <scope>NUCLEOTIDE SEQUENCE [LARGE SCALE GENOMIC DNA]</scope>
    <source>
        <strain evidence="3">wsp4</strain>
    </source>
</reference>
<feature type="transmembrane region" description="Helical" evidence="1">
    <location>
        <begin position="285"/>
        <end position="306"/>
    </location>
</feature>
<feature type="transmembrane region" description="Helical" evidence="1">
    <location>
        <begin position="59"/>
        <end position="77"/>
    </location>
</feature>
<dbReference type="EMBL" id="CP048739">
    <property type="protein sequence ID" value="QIB75544.1"/>
    <property type="molecule type" value="Genomic_DNA"/>
</dbReference>
<dbReference type="GO" id="GO:0005886">
    <property type="term" value="C:plasma membrane"/>
    <property type="evidence" value="ECO:0007669"/>
    <property type="project" value="UniProtKB-SubCell"/>
</dbReference>
<dbReference type="Proteomes" id="UP000465846">
    <property type="component" value="Chromosome"/>
</dbReference>
<dbReference type="RefSeq" id="WP_163487312.1">
    <property type="nucleotide sequence ID" value="NZ_CP048739.1"/>
</dbReference>
<gene>
    <name evidence="2" type="ORF">G3I44_15325</name>
</gene>
<feature type="transmembrane region" description="Helical" evidence="1">
    <location>
        <begin position="20"/>
        <end position="38"/>
    </location>
</feature>
<sequence length="313" mass="33427">MFNNWYPIAKHEFSEAVKSRLVWLLTVPIVLDGLLNVLTSQTAIQHLGNLRYIASFQRGMGLVIPIACIILGARAVGGARGKGFLTNTALQPVSRGDVLVGKAAGRTSGLLVPLSTGLALGYIHGAMNGDIPPLLPTIGFWLANIVYLGSLMFAMIGLSAFFKEALAPAGFAFILGGGTFLFYDKLLPIPLKAIYGVTKASPSTSGVSMTWEQPDAPLGLVAFLSRLPPINAHHALTNWPLGLPNSDSLSIFVIRQLEPDFIAPSVVILGDAYGGQPVPFYLHPLVSGVVLLVFSTAVFALGYYTFNNTDFNQ</sequence>
<evidence type="ECO:0000313" key="2">
    <source>
        <dbReference type="EMBL" id="QIB75544.1"/>
    </source>
</evidence>
<keyword evidence="1" id="KW-1133">Transmembrane helix</keyword>
<proteinExistence type="predicted"/>
<name>A0A6C0UJ30_9EURY</name>
<dbReference type="GeneID" id="44080800"/>
<feature type="transmembrane region" description="Helical" evidence="1">
    <location>
        <begin position="138"/>
        <end position="158"/>
    </location>
</feature>
<dbReference type="Pfam" id="PF12679">
    <property type="entry name" value="ABC2_membrane_2"/>
    <property type="match status" value="1"/>
</dbReference>
<keyword evidence="1" id="KW-0472">Membrane</keyword>
<organism evidence="2 3">
    <name type="scientific">Halogeometricum borinquense</name>
    <dbReference type="NCBI Taxonomy" id="60847"/>
    <lineage>
        <taxon>Archaea</taxon>
        <taxon>Methanobacteriati</taxon>
        <taxon>Methanobacteriota</taxon>
        <taxon>Stenosarchaea group</taxon>
        <taxon>Halobacteria</taxon>
        <taxon>Halobacteriales</taxon>
        <taxon>Haloferacaceae</taxon>
        <taxon>Halogeometricum</taxon>
    </lineage>
</organism>
<evidence type="ECO:0000256" key="1">
    <source>
        <dbReference type="SAM" id="Phobius"/>
    </source>
</evidence>
<protein>
    <submittedName>
        <fullName evidence="2">ABC transporter permease subunit</fullName>
    </submittedName>
</protein>
<feature type="transmembrane region" description="Helical" evidence="1">
    <location>
        <begin position="165"/>
        <end position="183"/>
    </location>
</feature>
<keyword evidence="1" id="KW-0812">Transmembrane</keyword>
<evidence type="ECO:0000313" key="3">
    <source>
        <dbReference type="Proteomes" id="UP000465846"/>
    </source>
</evidence>
<accession>A0A6C0UJ30</accession>
<dbReference type="GO" id="GO:0140359">
    <property type="term" value="F:ABC-type transporter activity"/>
    <property type="evidence" value="ECO:0007669"/>
    <property type="project" value="InterPro"/>
</dbReference>